<feature type="transmembrane region" description="Helical" evidence="1">
    <location>
        <begin position="241"/>
        <end position="264"/>
    </location>
</feature>
<dbReference type="PANTHER" id="PTHR28019">
    <property type="entry name" value="CELL MEMBRANE PROTEIN YLR413W-RELATED"/>
    <property type="match status" value="1"/>
</dbReference>
<dbReference type="OrthoDB" id="4062523at2759"/>
<feature type="transmembrane region" description="Helical" evidence="1">
    <location>
        <begin position="26"/>
        <end position="49"/>
    </location>
</feature>
<keyword evidence="1" id="KW-0472">Membrane</keyword>
<name>A0A1G4JJ35_9SACH</name>
<gene>
    <name evidence="2" type="ORF">LAME_0E08834G</name>
</gene>
<evidence type="ECO:0000256" key="1">
    <source>
        <dbReference type="SAM" id="Phobius"/>
    </source>
</evidence>
<reference evidence="3" key="1">
    <citation type="submission" date="2016-03" db="EMBL/GenBank/DDBJ databases">
        <authorList>
            <person name="Devillers Hugo."/>
        </authorList>
    </citation>
    <scope>NUCLEOTIDE SEQUENCE [LARGE SCALE GENOMIC DNA]</scope>
</reference>
<accession>A0A1G4JJ35</accession>
<sequence>MLGRRFRKVVARPFENLSASSRLIQFFRLGSSTLVIVFAMILTVGALACPDRLFMGQMNTSSIDIANGLFQFLESSVESSTANYISNGVGLTTSEILILTEYTSLQSKAAPQYVVSSVYGWCRVENRTTTTTGPRAQNYTTCTTEGSDYIFDYRSLMKGVGLEVILDYAYNASGDDTYEANPSYTHYMNSKRSMKGRMIVLLYIVAACQALVLFLTLWYYSIKGRSLNQFRESLLVHTISILSLLVCICALVSTILLVTLNVQLRSKIKDELSVMGISYHLGRAWFAALCLMAIFSCISCANWSGLVWCITNGAANKEESYELGILASAAESIQEFSSEQLDTDLSRPQKPFLSRNDSSRAGILDADSIESQNLVVRTDTDTSNALLHKPVVPTSAFNL</sequence>
<evidence type="ECO:0000313" key="3">
    <source>
        <dbReference type="Proteomes" id="UP000191144"/>
    </source>
</evidence>
<proteinExistence type="predicted"/>
<dbReference type="InterPro" id="IPR009571">
    <property type="entry name" value="SUR7/Rim9-like_fungi"/>
</dbReference>
<keyword evidence="3" id="KW-1185">Reference proteome</keyword>
<dbReference type="GO" id="GO:0031505">
    <property type="term" value="P:fungal-type cell wall organization"/>
    <property type="evidence" value="ECO:0007669"/>
    <property type="project" value="TreeGrafter"/>
</dbReference>
<feature type="transmembrane region" description="Helical" evidence="1">
    <location>
        <begin position="198"/>
        <end position="221"/>
    </location>
</feature>
<dbReference type="AlphaFoldDB" id="A0A1G4JJ35"/>
<dbReference type="EMBL" id="LT598481">
    <property type="protein sequence ID" value="SCU90502.1"/>
    <property type="molecule type" value="Genomic_DNA"/>
</dbReference>
<dbReference type="GO" id="GO:0051285">
    <property type="term" value="C:cell cortex of cell tip"/>
    <property type="evidence" value="ECO:0007669"/>
    <property type="project" value="TreeGrafter"/>
</dbReference>
<organism evidence="2 3">
    <name type="scientific">Lachancea meyersii CBS 8951</name>
    <dbReference type="NCBI Taxonomy" id="1266667"/>
    <lineage>
        <taxon>Eukaryota</taxon>
        <taxon>Fungi</taxon>
        <taxon>Dikarya</taxon>
        <taxon>Ascomycota</taxon>
        <taxon>Saccharomycotina</taxon>
        <taxon>Saccharomycetes</taxon>
        <taxon>Saccharomycetales</taxon>
        <taxon>Saccharomycetaceae</taxon>
        <taxon>Lachancea</taxon>
    </lineage>
</organism>
<feature type="transmembrane region" description="Helical" evidence="1">
    <location>
        <begin position="285"/>
        <end position="308"/>
    </location>
</feature>
<dbReference type="GO" id="GO:0005886">
    <property type="term" value="C:plasma membrane"/>
    <property type="evidence" value="ECO:0007669"/>
    <property type="project" value="InterPro"/>
</dbReference>
<keyword evidence="1" id="KW-0812">Transmembrane</keyword>
<evidence type="ECO:0000313" key="2">
    <source>
        <dbReference type="EMBL" id="SCU90502.1"/>
    </source>
</evidence>
<dbReference type="Proteomes" id="UP000191144">
    <property type="component" value="Chromosome E"/>
</dbReference>
<dbReference type="InterPro" id="IPR052413">
    <property type="entry name" value="SUR7_domain"/>
</dbReference>
<dbReference type="PANTHER" id="PTHR28019:SF6">
    <property type="entry name" value="PROTEIN ECM7"/>
    <property type="match status" value="1"/>
</dbReference>
<keyword evidence="1" id="KW-1133">Transmembrane helix</keyword>
<dbReference type="Pfam" id="PF06687">
    <property type="entry name" value="SUR7"/>
    <property type="match status" value="1"/>
</dbReference>
<protein>
    <submittedName>
        <fullName evidence="2">LAME_0E08834g1_1</fullName>
    </submittedName>
</protein>